<keyword evidence="1" id="KW-0812">Transmembrane</keyword>
<dbReference type="Proteomes" id="UP000241404">
    <property type="component" value="Unassembled WGS sequence"/>
</dbReference>
<dbReference type="OrthoDB" id="5829308at2"/>
<keyword evidence="1" id="KW-0472">Membrane</keyword>
<dbReference type="EMBL" id="UATL01000005">
    <property type="protein sequence ID" value="SPY44823.1"/>
    <property type="molecule type" value="Genomic_DNA"/>
</dbReference>
<evidence type="ECO:0000313" key="3">
    <source>
        <dbReference type="EMBL" id="SPY44823.1"/>
    </source>
</evidence>
<reference evidence="2 4" key="1">
    <citation type="submission" date="2018-03" db="EMBL/GenBank/DDBJ databases">
        <title>Whole genome sequencing of Histamine producing bacteria.</title>
        <authorList>
            <person name="Butler K."/>
        </authorList>
    </citation>
    <scope>NUCLEOTIDE SEQUENCE [LARGE SCALE GENOMIC DNA]</scope>
    <source>
        <strain evidence="2 4">BT-6</strain>
    </source>
</reference>
<evidence type="ECO:0000256" key="1">
    <source>
        <dbReference type="SAM" id="Phobius"/>
    </source>
</evidence>
<reference evidence="3 5" key="2">
    <citation type="submission" date="2018-06" db="EMBL/GenBank/DDBJ databases">
        <authorList>
            <consortium name="Pathogen Informatics"/>
            <person name="Doyle S."/>
        </authorList>
    </citation>
    <scope>NUCLEOTIDE SEQUENCE [LARGE SCALE GENOMIC DNA]</scope>
    <source>
        <strain evidence="3 5">NCTC11647</strain>
    </source>
</reference>
<name>A0A2T3IA29_PHODM</name>
<feature type="transmembrane region" description="Helical" evidence="1">
    <location>
        <begin position="21"/>
        <end position="42"/>
    </location>
</feature>
<dbReference type="Proteomes" id="UP000251647">
    <property type="component" value="Unassembled WGS sequence"/>
</dbReference>
<dbReference type="AlphaFoldDB" id="A0A2T3IA29"/>
<proteinExistence type="predicted"/>
<keyword evidence="1" id="KW-1133">Transmembrane helix</keyword>
<evidence type="ECO:0000313" key="2">
    <source>
        <dbReference type="EMBL" id="PSU17476.1"/>
    </source>
</evidence>
<organism evidence="3 5">
    <name type="scientific">Photobacterium damselae</name>
    <dbReference type="NCBI Taxonomy" id="38293"/>
    <lineage>
        <taxon>Bacteria</taxon>
        <taxon>Pseudomonadati</taxon>
        <taxon>Pseudomonadota</taxon>
        <taxon>Gammaproteobacteria</taxon>
        <taxon>Vibrionales</taxon>
        <taxon>Vibrionaceae</taxon>
        <taxon>Photobacterium</taxon>
    </lineage>
</organism>
<gene>
    <name evidence="2" type="ORF">CTM90_08220</name>
    <name evidence="3" type="ORF">NCTC11647_03774</name>
</gene>
<dbReference type="EMBL" id="PYMM01000003">
    <property type="protein sequence ID" value="PSU17476.1"/>
    <property type="molecule type" value="Genomic_DNA"/>
</dbReference>
<accession>A0A2T3IA29</accession>
<feature type="transmembrane region" description="Helical" evidence="1">
    <location>
        <begin position="48"/>
        <end position="68"/>
    </location>
</feature>
<evidence type="ECO:0000313" key="5">
    <source>
        <dbReference type="Proteomes" id="UP000251647"/>
    </source>
</evidence>
<sequence>MKQIKARLFTLLITFKPFFSLSYFIVQLLNLLLVFIGMLLLFDPTATTTDSALCQWVGVINFTLIYLLKHHYRQLLSWCDIRKQSAIVVPISFDK</sequence>
<protein>
    <submittedName>
        <fullName evidence="3">Uncharacterized protein</fullName>
    </submittedName>
</protein>
<evidence type="ECO:0000313" key="4">
    <source>
        <dbReference type="Proteomes" id="UP000241404"/>
    </source>
</evidence>
<dbReference type="RefSeq" id="WP_036765625.1">
    <property type="nucleotide sequence ID" value="NZ_CP018298.1"/>
</dbReference>